<evidence type="ECO:0000256" key="3">
    <source>
        <dbReference type="ARBA" id="ARBA00006534"/>
    </source>
</evidence>
<dbReference type="InterPro" id="IPR029062">
    <property type="entry name" value="Class_I_gatase-like"/>
</dbReference>
<dbReference type="Pfam" id="PF03575">
    <property type="entry name" value="Peptidase_S51"/>
    <property type="match status" value="1"/>
</dbReference>
<dbReference type="InterPro" id="IPR005320">
    <property type="entry name" value="Peptidase_S51"/>
</dbReference>
<name>A0A1V4SQ73_RUMHU</name>
<organism evidence="10 11">
    <name type="scientific">Ruminiclostridium hungatei</name>
    <name type="common">Clostridium hungatei</name>
    <dbReference type="NCBI Taxonomy" id="48256"/>
    <lineage>
        <taxon>Bacteria</taxon>
        <taxon>Bacillati</taxon>
        <taxon>Bacillota</taxon>
        <taxon>Clostridia</taxon>
        <taxon>Eubacteriales</taxon>
        <taxon>Oscillospiraceae</taxon>
        <taxon>Ruminiclostridium</taxon>
    </lineage>
</organism>
<keyword evidence="6" id="KW-0645">Protease</keyword>
<feature type="active site" description="Charge relay system" evidence="9">
    <location>
        <position position="200"/>
    </location>
</feature>
<dbReference type="EC" id="3.4.15.6" evidence="4"/>
<dbReference type="Proteomes" id="UP000191554">
    <property type="component" value="Unassembled WGS sequence"/>
</dbReference>
<keyword evidence="8" id="KW-0720">Serine protease</keyword>
<protein>
    <recommendedName>
        <fullName evidence="5">Cyanophycinase</fullName>
        <ecNumber evidence="4">3.4.15.6</ecNumber>
    </recommendedName>
</protein>
<dbReference type="CDD" id="cd03145">
    <property type="entry name" value="GAT1_cyanophycinase"/>
    <property type="match status" value="1"/>
</dbReference>
<evidence type="ECO:0000256" key="6">
    <source>
        <dbReference type="ARBA" id="ARBA00022670"/>
    </source>
</evidence>
<dbReference type="RefSeq" id="WP_080063029.1">
    <property type="nucleotide sequence ID" value="NZ_MZGX01000003.1"/>
</dbReference>
<feature type="active site" description="Charge relay system" evidence="9">
    <location>
        <position position="131"/>
    </location>
</feature>
<keyword evidence="10" id="KW-0121">Carboxypeptidase</keyword>
<proteinExistence type="inferred from homology"/>
<comment type="caution">
    <text evidence="10">The sequence shown here is derived from an EMBL/GenBank/DDBJ whole genome shotgun (WGS) entry which is preliminary data.</text>
</comment>
<comment type="similarity">
    <text evidence="3">Belongs to the peptidase S51 family.</text>
</comment>
<comment type="function">
    <text evidence="2">Exopeptidase that catalyzes the hydrolytic cleavage of multi-L-arginyl-poly-L-aspartic acid (cyanophycin; a water-insoluble reserve polymer) into aspartate-arginine dipeptides.</text>
</comment>
<reference evidence="10 11" key="1">
    <citation type="submission" date="2017-03" db="EMBL/GenBank/DDBJ databases">
        <title>Genome sequence of Clostridium hungatei DSM 14427.</title>
        <authorList>
            <person name="Poehlein A."/>
            <person name="Daniel R."/>
        </authorList>
    </citation>
    <scope>NUCLEOTIDE SEQUENCE [LARGE SCALE GENOMIC DNA]</scope>
    <source>
        <strain evidence="10 11">DSM 14427</strain>
    </source>
</reference>
<gene>
    <name evidence="10" type="primary">cphB</name>
    <name evidence="10" type="ORF">CLHUN_05530</name>
</gene>
<dbReference type="InterPro" id="IPR011811">
    <property type="entry name" value="Peptidase_S51_cyanophycinase"/>
</dbReference>
<evidence type="ECO:0000256" key="9">
    <source>
        <dbReference type="PIRSR" id="PIRSR032067-1"/>
    </source>
</evidence>
<dbReference type="SUPFAM" id="SSF52317">
    <property type="entry name" value="Class I glutamine amidotransferase-like"/>
    <property type="match status" value="1"/>
</dbReference>
<feature type="active site" description="Charge relay system" evidence="9">
    <location>
        <position position="173"/>
    </location>
</feature>
<keyword evidence="7 10" id="KW-0378">Hydrolase</keyword>
<evidence type="ECO:0000256" key="7">
    <source>
        <dbReference type="ARBA" id="ARBA00022801"/>
    </source>
</evidence>
<dbReference type="STRING" id="48256.CLHUN_05530"/>
<keyword evidence="11" id="KW-1185">Reference proteome</keyword>
<sequence>MSELVSGNLLIIGGAEDKWGQSSVLKHAIDMCGGPESKISVLTTATQKPKEVGDEYRAVFSRLGVQDIDVLNIDNRSDANDNSVAHRISSAAGVFFTGGDQLRITSILGGTKTFGTLLELYKKGVPIIGTSAGASAMSSVMIVDGTSNSAAKKCTLGMSPGLGLLEQVIIDQHFEQRGRLGRLLVGVAQNPSVLGIGIDEDTAIKVHSNASFEVVGTNCVTVIDGRTIQNSNVSELNPEEIIALSNVTIHVLPAGYGFDLGQRCVREKKI</sequence>
<dbReference type="GO" id="GO:0008236">
    <property type="term" value="F:serine-type peptidase activity"/>
    <property type="evidence" value="ECO:0007669"/>
    <property type="project" value="UniProtKB-KW"/>
</dbReference>
<comment type="catalytic activity">
    <reaction evidence="1">
        <text>[L-4-(L-arginin-2-N-yl)aspartate](n) + H2O = [L-4-(L-arginin-2-N-yl)aspartate](n-1) + L-4-(L-arginin-2-N-yl)aspartate</text>
        <dbReference type="Rhea" id="RHEA:12845"/>
        <dbReference type="Rhea" id="RHEA-COMP:13728"/>
        <dbReference type="Rhea" id="RHEA-COMP:13734"/>
        <dbReference type="ChEBI" id="CHEBI:15377"/>
        <dbReference type="ChEBI" id="CHEBI:137986"/>
        <dbReference type="ChEBI" id="CHEBI:137991"/>
        <dbReference type="EC" id="3.4.15.6"/>
    </reaction>
</comment>
<dbReference type="PIRSF" id="PIRSF032067">
    <property type="entry name" value="Cyanophycinase"/>
    <property type="match status" value="1"/>
</dbReference>
<accession>A0A1V4SQ73</accession>
<evidence type="ECO:0000256" key="8">
    <source>
        <dbReference type="ARBA" id="ARBA00022825"/>
    </source>
</evidence>
<dbReference type="GO" id="GO:0004180">
    <property type="term" value="F:carboxypeptidase activity"/>
    <property type="evidence" value="ECO:0007669"/>
    <property type="project" value="UniProtKB-KW"/>
</dbReference>
<evidence type="ECO:0000256" key="4">
    <source>
        <dbReference type="ARBA" id="ARBA00013115"/>
    </source>
</evidence>
<evidence type="ECO:0000256" key="5">
    <source>
        <dbReference type="ARBA" id="ARBA00015719"/>
    </source>
</evidence>
<dbReference type="GO" id="GO:0008241">
    <property type="term" value="F:peptidyl-dipeptidase activity"/>
    <property type="evidence" value="ECO:0007669"/>
    <property type="project" value="UniProtKB-EC"/>
</dbReference>
<dbReference type="EMBL" id="MZGX01000003">
    <property type="protein sequence ID" value="OPX45616.1"/>
    <property type="molecule type" value="Genomic_DNA"/>
</dbReference>
<dbReference type="AlphaFoldDB" id="A0A1V4SQ73"/>
<dbReference type="NCBIfam" id="TIGR02069">
    <property type="entry name" value="cyanophycinase"/>
    <property type="match status" value="1"/>
</dbReference>
<evidence type="ECO:0000256" key="2">
    <source>
        <dbReference type="ARBA" id="ARBA00002039"/>
    </source>
</evidence>
<dbReference type="GO" id="GO:0006508">
    <property type="term" value="P:proteolysis"/>
    <property type="evidence" value="ECO:0007669"/>
    <property type="project" value="UniProtKB-KW"/>
</dbReference>
<dbReference type="PANTHER" id="PTHR36175:SF1">
    <property type="entry name" value="CYANOPHYCINASE"/>
    <property type="match status" value="1"/>
</dbReference>
<dbReference type="PANTHER" id="PTHR36175">
    <property type="entry name" value="CYANOPHYCINASE"/>
    <property type="match status" value="1"/>
</dbReference>
<evidence type="ECO:0000256" key="1">
    <source>
        <dbReference type="ARBA" id="ARBA00001092"/>
    </source>
</evidence>
<evidence type="ECO:0000313" key="11">
    <source>
        <dbReference type="Proteomes" id="UP000191554"/>
    </source>
</evidence>
<dbReference type="OrthoDB" id="9799980at2"/>
<dbReference type="Gene3D" id="3.40.50.880">
    <property type="match status" value="1"/>
</dbReference>
<evidence type="ECO:0000313" key="10">
    <source>
        <dbReference type="EMBL" id="OPX45616.1"/>
    </source>
</evidence>